<dbReference type="AlphaFoldDB" id="A0AAE7THA4"/>
<organism evidence="1 2">
    <name type="scientific">Bradyrhizobium arachidis</name>
    <dbReference type="NCBI Taxonomy" id="858423"/>
    <lineage>
        <taxon>Bacteria</taxon>
        <taxon>Pseudomonadati</taxon>
        <taxon>Pseudomonadota</taxon>
        <taxon>Alphaproteobacteria</taxon>
        <taxon>Hyphomicrobiales</taxon>
        <taxon>Nitrobacteraceae</taxon>
        <taxon>Bradyrhizobium</taxon>
    </lineage>
</organism>
<reference evidence="1 2" key="1">
    <citation type="submission" date="2018-06" db="EMBL/GenBank/DDBJ databases">
        <title>Comparative genomics of Bradyrhizobium nodulating Arachidis hypogaea.</title>
        <authorList>
            <person name="Li Y."/>
        </authorList>
    </citation>
    <scope>NUCLEOTIDE SEQUENCE [LARGE SCALE GENOMIC DNA]</scope>
    <source>
        <strain evidence="1 2">CCBAU 051107</strain>
    </source>
</reference>
<gene>
    <name evidence="1" type="ORF">WN72_24510</name>
</gene>
<name>A0AAE7THA4_9BRAD</name>
<dbReference type="KEGG" id="barh:WN72_24510"/>
<accession>A0AAE7THA4</accession>
<protein>
    <submittedName>
        <fullName evidence="1">Uncharacterized protein</fullName>
    </submittedName>
</protein>
<dbReference type="EMBL" id="CP030050">
    <property type="protein sequence ID" value="QOZ69127.1"/>
    <property type="molecule type" value="Genomic_DNA"/>
</dbReference>
<dbReference type="RefSeq" id="WP_084334564.1">
    <property type="nucleotide sequence ID" value="NZ_AXAD01000007.1"/>
</dbReference>
<dbReference type="Proteomes" id="UP000594015">
    <property type="component" value="Chromosome"/>
</dbReference>
<proteinExistence type="predicted"/>
<evidence type="ECO:0000313" key="2">
    <source>
        <dbReference type="Proteomes" id="UP000594015"/>
    </source>
</evidence>
<sequence length="71" mass="8263">MLDVQSARMRAYRNTVYRYRRLLKTNLSDLECQFIERRLAEELSKMDELVASGFPINVPPKSSPSDTEVRA</sequence>
<evidence type="ECO:0000313" key="1">
    <source>
        <dbReference type="EMBL" id="QOZ69127.1"/>
    </source>
</evidence>